<comment type="similarity">
    <text evidence="1">Belongs to the HerA family.</text>
</comment>
<dbReference type="Proteomes" id="UP000612009">
    <property type="component" value="Unassembled WGS sequence"/>
</dbReference>
<dbReference type="GO" id="GO:0043139">
    <property type="term" value="F:5'-3' DNA helicase activity"/>
    <property type="evidence" value="ECO:0007669"/>
    <property type="project" value="UniProtKB-EC"/>
</dbReference>
<dbReference type="Gene3D" id="3.40.50.300">
    <property type="entry name" value="P-loop containing nucleotide triphosphate hydrolases"/>
    <property type="match status" value="2"/>
</dbReference>
<evidence type="ECO:0000313" key="6">
    <source>
        <dbReference type="EMBL" id="CAD6494625.1"/>
    </source>
</evidence>
<dbReference type="PANTHER" id="PTHR42957:SF1">
    <property type="entry name" value="HELICASE MJ1565-RELATED"/>
    <property type="match status" value="1"/>
</dbReference>
<evidence type="ECO:0000259" key="5">
    <source>
        <dbReference type="Pfam" id="PF01935"/>
    </source>
</evidence>
<keyword evidence="6" id="KW-0067">ATP-binding</keyword>
<keyword evidence="6" id="KW-0547">Nucleotide-binding</keyword>
<comment type="caution">
    <text evidence="6">The sequence shown here is derived from an EMBL/GenBank/DDBJ whole genome shotgun (WGS) entry which is preliminary data.</text>
</comment>
<dbReference type="GO" id="GO:0016787">
    <property type="term" value="F:hydrolase activity"/>
    <property type="evidence" value="ECO:0007669"/>
    <property type="project" value="UniProtKB-KW"/>
</dbReference>
<dbReference type="GO" id="GO:0043138">
    <property type="term" value="F:3'-5' DNA helicase activity"/>
    <property type="evidence" value="ECO:0007669"/>
    <property type="project" value="UniProtKB-EC"/>
</dbReference>
<comment type="catalytic activity">
    <reaction evidence="3">
        <text>ATP + H2O = ADP + phosphate + H(+)</text>
        <dbReference type="Rhea" id="RHEA:13065"/>
        <dbReference type="ChEBI" id="CHEBI:15377"/>
        <dbReference type="ChEBI" id="CHEBI:15378"/>
        <dbReference type="ChEBI" id="CHEBI:30616"/>
        <dbReference type="ChEBI" id="CHEBI:43474"/>
        <dbReference type="ChEBI" id="CHEBI:456216"/>
        <dbReference type="EC" id="5.6.2.3"/>
    </reaction>
</comment>
<evidence type="ECO:0000313" key="7">
    <source>
        <dbReference type="Proteomes" id="UP000612009"/>
    </source>
</evidence>
<comment type="catalytic activity">
    <reaction evidence="4">
        <text>ATP + H2O = ADP + phosphate + H(+)</text>
        <dbReference type="Rhea" id="RHEA:13065"/>
        <dbReference type="ChEBI" id="CHEBI:15377"/>
        <dbReference type="ChEBI" id="CHEBI:15378"/>
        <dbReference type="ChEBI" id="CHEBI:30616"/>
        <dbReference type="ChEBI" id="CHEBI:43474"/>
        <dbReference type="ChEBI" id="CHEBI:456216"/>
        <dbReference type="EC" id="5.6.2.4"/>
    </reaction>
</comment>
<proteinExistence type="inferred from homology"/>
<dbReference type="InterPro" id="IPR027417">
    <property type="entry name" value="P-loop_NTPase"/>
</dbReference>
<sequence>MTVVGTVLTHSKDDFTFITKCPFKVGEFVCYLMDKNHILSRVRHTEPLNDYPVEFLFDKVIDASDLAAFYGLDNNDYQYYRVSAAVVGYFDRTFNEFINPRVKPLSGTKIELADAQILSDVNRVSGGEVGSAHIGTIMSTNSDAVLSVREMVSQHLSIIAATGAGKSYTVGVIVEELMSKNNMASVLIFDPHGEYSVLSDIQNNPSFCDNDYRPKVKIVKSDQIKIRVSDLKVADFISIMDDGSMTEKMKRLFKNGYDNLKKDDKKKIRNFTKNELQETIENLRDGKNESTIDGILWRYGRVTDEKMFDDYQGIPLRDYFQPGQLTIIDVSDIGEWKQQLIADILLRRLFDARKGTDNEYYSEYQHPDMYIPYPTFIILEEAHRFAPQAGEAKSKNTLKTILSEGRKFGIGIAMVTQRPSKLDSDSLSQCMTQITMRIINPTDQKQIEQSIESVSRDLVEELPSLARGQAIISGVAINTPVTVNIRSRCTAQIRGQSKDAPGIWREYKQEQESGTIITAPGHKLDVGV</sequence>
<name>A0A811TII2_9EURY</name>
<evidence type="ECO:0000256" key="4">
    <source>
        <dbReference type="ARBA" id="ARBA00048988"/>
    </source>
</evidence>
<comment type="catalytic activity">
    <reaction evidence="2">
        <text>Couples ATP hydrolysis with the unwinding of duplex DNA by translocating in the 3'-5' direction.</text>
        <dbReference type="EC" id="5.6.2.4"/>
    </reaction>
</comment>
<dbReference type="SUPFAM" id="SSF52540">
    <property type="entry name" value="P-loop containing nucleoside triphosphate hydrolases"/>
    <property type="match status" value="1"/>
</dbReference>
<dbReference type="Pfam" id="PF01935">
    <property type="entry name" value="DUF87"/>
    <property type="match status" value="1"/>
</dbReference>
<reference evidence="6" key="1">
    <citation type="submission" date="2020-10" db="EMBL/GenBank/DDBJ databases">
        <authorList>
            <person name="Hahn C.J."/>
            <person name="Laso-Perez R."/>
            <person name="Vulcano F."/>
            <person name="Vaziourakis K.-M."/>
            <person name="Stokke R."/>
            <person name="Steen I.H."/>
            <person name="Teske A."/>
            <person name="Boetius A."/>
            <person name="Liebeke M."/>
            <person name="Amann R."/>
            <person name="Knittel K."/>
        </authorList>
    </citation>
    <scope>NUCLEOTIDE SEQUENCE</scope>
    <source>
        <strain evidence="6">Gfbio:e3339647-f889-4370-9287-4fb5cb688e4c:AG392J18_GoMArc1</strain>
    </source>
</reference>
<dbReference type="PANTHER" id="PTHR42957">
    <property type="entry name" value="HELICASE MJ1565-RELATED"/>
    <property type="match status" value="1"/>
</dbReference>
<dbReference type="InterPro" id="IPR008571">
    <property type="entry name" value="HerA-like"/>
</dbReference>
<feature type="domain" description="Helicase HerA central" evidence="5">
    <location>
        <begin position="133"/>
        <end position="349"/>
    </location>
</feature>
<dbReference type="InterPro" id="IPR002789">
    <property type="entry name" value="HerA_central"/>
</dbReference>
<dbReference type="EC" id="3.6.4.12" evidence="6"/>
<dbReference type="EMBL" id="CAJHIR010000066">
    <property type="protein sequence ID" value="CAD6494625.1"/>
    <property type="molecule type" value="Genomic_DNA"/>
</dbReference>
<gene>
    <name evidence="6" type="primary">herA</name>
    <name evidence="6" type="ORF">LAKADJCE_00864</name>
</gene>
<keyword evidence="6" id="KW-0347">Helicase</keyword>
<accession>A0A811TII2</accession>
<protein>
    <submittedName>
        <fullName evidence="6">DNA double-strand break repair helicase HerA</fullName>
        <ecNumber evidence="6">3.6.4.12</ecNumber>
    </submittedName>
</protein>
<evidence type="ECO:0000256" key="3">
    <source>
        <dbReference type="ARBA" id="ARBA00048954"/>
    </source>
</evidence>
<keyword evidence="6" id="KW-0378">Hydrolase</keyword>
<dbReference type="AlphaFoldDB" id="A0A811TII2"/>
<organism evidence="6 7">
    <name type="scientific">Candidatus Argoarchaeum ethanivorans</name>
    <dbReference type="NCBI Taxonomy" id="2608793"/>
    <lineage>
        <taxon>Archaea</taxon>
        <taxon>Methanobacteriati</taxon>
        <taxon>Methanobacteriota</taxon>
        <taxon>Stenosarchaea group</taxon>
        <taxon>Methanomicrobia</taxon>
        <taxon>Methanosarcinales</taxon>
        <taxon>Methanosarcinales incertae sedis</taxon>
        <taxon>GOM Arc I cluster</taxon>
        <taxon>Candidatus Argoarchaeum</taxon>
    </lineage>
</organism>
<evidence type="ECO:0000256" key="1">
    <source>
        <dbReference type="ARBA" id="ARBA00007816"/>
    </source>
</evidence>
<evidence type="ECO:0000256" key="2">
    <source>
        <dbReference type="ARBA" id="ARBA00034617"/>
    </source>
</evidence>